<dbReference type="AlphaFoldDB" id="A0A562QHW6"/>
<dbReference type="RefSeq" id="WP_144450537.1">
    <property type="nucleotide sequence ID" value="NZ_VLKZ01000005.1"/>
</dbReference>
<comment type="caution">
    <text evidence="1">The sequence shown here is derived from an EMBL/GenBank/DDBJ whole genome shotgun (WGS) entry which is preliminary data.</text>
</comment>
<organism evidence="1 2">
    <name type="scientific">Halalkalibacter nanhaiisediminis</name>
    <dbReference type="NCBI Taxonomy" id="688079"/>
    <lineage>
        <taxon>Bacteria</taxon>
        <taxon>Bacillati</taxon>
        <taxon>Bacillota</taxon>
        <taxon>Bacilli</taxon>
        <taxon>Bacillales</taxon>
        <taxon>Bacillaceae</taxon>
        <taxon>Halalkalibacter</taxon>
    </lineage>
</organism>
<evidence type="ECO:0000313" key="2">
    <source>
        <dbReference type="Proteomes" id="UP000315711"/>
    </source>
</evidence>
<dbReference type="EMBL" id="VLKZ01000005">
    <property type="protein sequence ID" value="TWI56342.1"/>
    <property type="molecule type" value="Genomic_DNA"/>
</dbReference>
<reference evidence="1 2" key="1">
    <citation type="journal article" date="2015" name="Stand. Genomic Sci.">
        <title>Genomic Encyclopedia of Bacterial and Archaeal Type Strains, Phase III: the genomes of soil and plant-associated and newly described type strains.</title>
        <authorList>
            <person name="Whitman W.B."/>
            <person name="Woyke T."/>
            <person name="Klenk H.P."/>
            <person name="Zhou Y."/>
            <person name="Lilburn T.G."/>
            <person name="Beck B.J."/>
            <person name="De Vos P."/>
            <person name="Vandamme P."/>
            <person name="Eisen J.A."/>
            <person name="Garrity G."/>
            <person name="Hugenholtz P."/>
            <person name="Kyrpides N.C."/>
        </authorList>
    </citation>
    <scope>NUCLEOTIDE SEQUENCE [LARGE SCALE GENOMIC DNA]</scope>
    <source>
        <strain evidence="1 2">CGMCC 1.10116</strain>
    </source>
</reference>
<sequence>MPNDKIPFNVKWDREARLSLADMVKYKVDSKRVFRQSKLLLSENPRKNSWGTADYPGFEFNGYDWIKIGNAICVYEILEEQNLVLVDACFYASTGWALKVFFGENDPYDEYDSN</sequence>
<dbReference type="Proteomes" id="UP000315711">
    <property type="component" value="Unassembled WGS sequence"/>
</dbReference>
<protein>
    <submittedName>
        <fullName evidence="1">Uncharacterized protein</fullName>
    </submittedName>
</protein>
<evidence type="ECO:0000313" key="1">
    <source>
        <dbReference type="EMBL" id="TWI56342.1"/>
    </source>
</evidence>
<accession>A0A562QHW6</accession>
<keyword evidence="2" id="KW-1185">Reference proteome</keyword>
<dbReference type="OrthoDB" id="2611752at2"/>
<proteinExistence type="predicted"/>
<name>A0A562QHW6_9BACI</name>
<gene>
    <name evidence="1" type="ORF">IQ10_02236</name>
</gene>